<sequence>MKFSKSEKEYEQVLNYVPGPGTYDQNMFDTYTKINQFNFNNDDEKQYNTNWGKAERYKEEQKKLKQNKNTPGPGAYKIEKNILNNKEKLKKMKRIKSTLSHQIKPKEIQKLQENQQNVYVELGNDMYVQLNIDNPKINQVNPQSYNPNYSLVKNKSQGFLIKEQKNVSKLKQKKLQLKQNQESQKNLTLFSQNALLELQKNKTVNDNNEIKKSKIESQNNLSDEWNNMINNSFSENSNNNVNRSSFIQALYKNKAKKKQLPLELQKNKNIELLQLRQRPSDYDINYENNKQKSLPFSKTPLQELFNVKEAIQFPACNTYHNLQPSLLKTTTYQESKNFPIPFGLGQNRFTSQAKENLKGQKPQKFFNPKGQEIDKKQNEEQNKNTEKNFGTSSFVSKSKRFQLEYYPPTFDYIGPGTYNDKREINLKKTHNVKENPNVEKCQKVTILGQNEGACPAKVGPQTYEPQYKLAKIKKTYDIKIKRDDDQ</sequence>
<dbReference type="Proteomes" id="UP000054937">
    <property type="component" value="Unassembled WGS sequence"/>
</dbReference>
<dbReference type="InParanoid" id="A0A0V0QRQ2"/>
<evidence type="ECO:0000313" key="4">
    <source>
        <dbReference type="Proteomes" id="UP000054937"/>
    </source>
</evidence>
<keyword evidence="4" id="KW-1185">Reference proteome</keyword>
<gene>
    <name evidence="3" type="ORF">PPERSA_06479</name>
</gene>
<feature type="coiled-coil region" evidence="1">
    <location>
        <begin position="160"/>
        <end position="187"/>
    </location>
</feature>
<name>A0A0V0QRQ2_PSEPJ</name>
<dbReference type="Pfam" id="PF07004">
    <property type="entry name" value="SHIPPO-rpt"/>
    <property type="match status" value="2"/>
</dbReference>
<evidence type="ECO:0000313" key="3">
    <source>
        <dbReference type="EMBL" id="KRX04845.1"/>
    </source>
</evidence>
<organism evidence="3 4">
    <name type="scientific">Pseudocohnilembus persalinus</name>
    <name type="common">Ciliate</name>
    <dbReference type="NCBI Taxonomy" id="266149"/>
    <lineage>
        <taxon>Eukaryota</taxon>
        <taxon>Sar</taxon>
        <taxon>Alveolata</taxon>
        <taxon>Ciliophora</taxon>
        <taxon>Intramacronucleata</taxon>
        <taxon>Oligohymenophorea</taxon>
        <taxon>Scuticociliatia</taxon>
        <taxon>Philasterida</taxon>
        <taxon>Pseudocohnilembidae</taxon>
        <taxon>Pseudocohnilembus</taxon>
    </lineage>
</organism>
<evidence type="ECO:0000256" key="2">
    <source>
        <dbReference type="SAM" id="MobiDB-lite"/>
    </source>
</evidence>
<comment type="caution">
    <text evidence="3">The sequence shown here is derived from an EMBL/GenBank/DDBJ whole genome shotgun (WGS) entry which is preliminary data.</text>
</comment>
<accession>A0A0V0QRQ2</accession>
<keyword evidence="1" id="KW-0175">Coiled coil</keyword>
<evidence type="ECO:0000256" key="1">
    <source>
        <dbReference type="SAM" id="Coils"/>
    </source>
</evidence>
<dbReference type="AlphaFoldDB" id="A0A0V0QRQ2"/>
<feature type="compositionally biased region" description="Basic and acidic residues" evidence="2">
    <location>
        <begin position="371"/>
        <end position="386"/>
    </location>
</feature>
<proteinExistence type="predicted"/>
<dbReference type="EMBL" id="LDAU01000110">
    <property type="protein sequence ID" value="KRX04845.1"/>
    <property type="molecule type" value="Genomic_DNA"/>
</dbReference>
<reference evidence="3 4" key="1">
    <citation type="journal article" date="2015" name="Sci. Rep.">
        <title>Genome of the facultative scuticociliatosis pathogen Pseudocohnilembus persalinus provides insight into its virulence through horizontal gene transfer.</title>
        <authorList>
            <person name="Xiong J."/>
            <person name="Wang G."/>
            <person name="Cheng J."/>
            <person name="Tian M."/>
            <person name="Pan X."/>
            <person name="Warren A."/>
            <person name="Jiang C."/>
            <person name="Yuan D."/>
            <person name="Miao W."/>
        </authorList>
    </citation>
    <scope>NUCLEOTIDE SEQUENCE [LARGE SCALE GENOMIC DNA]</scope>
    <source>
        <strain evidence="3">36N120E</strain>
    </source>
</reference>
<dbReference type="InterPro" id="IPR010736">
    <property type="entry name" value="SHIPPO-rpt"/>
</dbReference>
<feature type="region of interest" description="Disordered" evidence="2">
    <location>
        <begin position="355"/>
        <end position="391"/>
    </location>
</feature>
<protein>
    <submittedName>
        <fullName evidence="3">Uncharacterized protein</fullName>
    </submittedName>
</protein>